<evidence type="ECO:0000313" key="1">
    <source>
        <dbReference type="EMBL" id="CAK9326704.1"/>
    </source>
</evidence>
<accession>A0ABP0Z1Q8</accession>
<name>A0ABP0Z1Q8_9ROSI</name>
<reference evidence="1 2" key="1">
    <citation type="submission" date="2024-03" db="EMBL/GenBank/DDBJ databases">
        <authorList>
            <person name="Gkanogiannis A."/>
            <person name="Becerra Lopez-Lavalle L."/>
        </authorList>
    </citation>
    <scope>NUCLEOTIDE SEQUENCE [LARGE SCALE GENOMIC DNA]</scope>
</reference>
<organism evidence="1 2">
    <name type="scientific">Citrullus colocynthis</name>
    <name type="common">colocynth</name>
    <dbReference type="NCBI Taxonomy" id="252529"/>
    <lineage>
        <taxon>Eukaryota</taxon>
        <taxon>Viridiplantae</taxon>
        <taxon>Streptophyta</taxon>
        <taxon>Embryophyta</taxon>
        <taxon>Tracheophyta</taxon>
        <taxon>Spermatophyta</taxon>
        <taxon>Magnoliopsida</taxon>
        <taxon>eudicotyledons</taxon>
        <taxon>Gunneridae</taxon>
        <taxon>Pentapetalae</taxon>
        <taxon>rosids</taxon>
        <taxon>fabids</taxon>
        <taxon>Cucurbitales</taxon>
        <taxon>Cucurbitaceae</taxon>
        <taxon>Benincaseae</taxon>
        <taxon>Citrullus</taxon>
    </lineage>
</organism>
<gene>
    <name evidence="1" type="ORF">CITCOLO1_LOCUS19060</name>
</gene>
<dbReference type="Proteomes" id="UP001642487">
    <property type="component" value="Chromosome 7"/>
</dbReference>
<protein>
    <submittedName>
        <fullName evidence="1">Uncharacterized protein</fullName>
    </submittedName>
</protein>
<dbReference type="EMBL" id="OZ021741">
    <property type="protein sequence ID" value="CAK9326704.1"/>
    <property type="molecule type" value="Genomic_DNA"/>
</dbReference>
<sequence>MFLCCVLHLQGYQIQRLLSVNRYLKQIPVSNSSLSLLLMNTIKVGELSETSDPKEGHVNACTSVLTSWRFNFKPASFCMYSSLPRFLVPNFLR</sequence>
<proteinExistence type="predicted"/>
<keyword evidence="2" id="KW-1185">Reference proteome</keyword>
<evidence type="ECO:0000313" key="2">
    <source>
        <dbReference type="Proteomes" id="UP001642487"/>
    </source>
</evidence>